<organism evidence="1 2">
    <name type="scientific">Kingella bonacorsii</name>
    <dbReference type="NCBI Taxonomy" id="2796361"/>
    <lineage>
        <taxon>Bacteria</taxon>
        <taxon>Pseudomonadati</taxon>
        <taxon>Pseudomonadota</taxon>
        <taxon>Betaproteobacteria</taxon>
        <taxon>Neisseriales</taxon>
        <taxon>Neisseriaceae</taxon>
        <taxon>Kingella</taxon>
    </lineage>
</organism>
<name>A0ABS1BUR0_9NEIS</name>
<evidence type="ECO:0008006" key="3">
    <source>
        <dbReference type="Google" id="ProtNLM"/>
    </source>
</evidence>
<reference evidence="1 2" key="1">
    <citation type="journal article" date="2021" name="Pathogens">
        <title>Isolation and Characterization of Kingella bonacorsii sp. nov., A Novel Kingella Species Detected in a Stable Periodontitis Subject.</title>
        <authorList>
            <person name="Antezack A."/>
            <person name="Boxberger M."/>
            <person name="Rolland C."/>
            <person name="Monnet-Corti V."/>
            <person name="La Scola B."/>
        </authorList>
    </citation>
    <scope>NUCLEOTIDE SEQUENCE [LARGE SCALE GENOMIC DNA]</scope>
    <source>
        <strain evidence="1 2">Marseille-Q4569</strain>
    </source>
</reference>
<protein>
    <recommendedName>
        <fullName evidence="3">HEAT repeat domain-containing protein</fullName>
    </recommendedName>
</protein>
<accession>A0ABS1BUR0</accession>
<sequence length="131" mass="15129">MQNKLNSILLNKHLSDIDKNNLILDLAEARDVNLYENILEYLSKSQESKYKSVLVYALTFYPPEPLLEKAIAWLITGNFDVAHSAFNILNSIEEISGEQVDKSFNDLTLSLKDIHEEWRVELINEILSMFN</sequence>
<keyword evidence="2" id="KW-1185">Reference proteome</keyword>
<dbReference type="EMBL" id="JAEHNZ010000004">
    <property type="protein sequence ID" value="MBK0397013.1"/>
    <property type="molecule type" value="Genomic_DNA"/>
</dbReference>
<comment type="caution">
    <text evidence="1">The sequence shown here is derived from an EMBL/GenBank/DDBJ whole genome shotgun (WGS) entry which is preliminary data.</text>
</comment>
<gene>
    <name evidence="1" type="ORF">JDW22_10610</name>
</gene>
<evidence type="ECO:0000313" key="2">
    <source>
        <dbReference type="Proteomes" id="UP000614058"/>
    </source>
</evidence>
<proteinExistence type="predicted"/>
<evidence type="ECO:0000313" key="1">
    <source>
        <dbReference type="EMBL" id="MBK0397013.1"/>
    </source>
</evidence>
<dbReference type="Proteomes" id="UP000614058">
    <property type="component" value="Unassembled WGS sequence"/>
</dbReference>
<dbReference type="RefSeq" id="WP_200523056.1">
    <property type="nucleotide sequence ID" value="NZ_JAEHNZ010000004.1"/>
</dbReference>